<dbReference type="GO" id="GO:0005524">
    <property type="term" value="F:ATP binding"/>
    <property type="evidence" value="ECO:0007669"/>
    <property type="project" value="InterPro"/>
</dbReference>
<evidence type="ECO:0000313" key="2">
    <source>
        <dbReference type="EMBL" id="ESO09418.1"/>
    </source>
</evidence>
<dbReference type="Gene3D" id="1.10.510.10">
    <property type="entry name" value="Transferase(Phosphotransferase) domain 1"/>
    <property type="match status" value="1"/>
</dbReference>
<dbReference type="RefSeq" id="XP_009012511.1">
    <property type="nucleotide sequence ID" value="XM_009014263.1"/>
</dbReference>
<reference evidence="4" key="1">
    <citation type="submission" date="2012-12" db="EMBL/GenBank/DDBJ databases">
        <authorList>
            <person name="Hellsten U."/>
            <person name="Grimwood J."/>
            <person name="Chapman J.A."/>
            <person name="Shapiro H."/>
            <person name="Aerts A."/>
            <person name="Otillar R.P."/>
            <person name="Terry A.Y."/>
            <person name="Boore J.L."/>
            <person name="Simakov O."/>
            <person name="Marletaz F."/>
            <person name="Cho S.-J."/>
            <person name="Edsinger-Gonzales E."/>
            <person name="Havlak P."/>
            <person name="Kuo D.-H."/>
            <person name="Larsson T."/>
            <person name="Lv J."/>
            <person name="Arendt D."/>
            <person name="Savage R."/>
            <person name="Osoegawa K."/>
            <person name="de Jong P."/>
            <person name="Lindberg D.R."/>
            <person name="Seaver E.C."/>
            <person name="Weisblat D.A."/>
            <person name="Putnam N.H."/>
            <person name="Grigoriev I.V."/>
            <person name="Rokhsar D.S."/>
        </authorList>
    </citation>
    <scope>NUCLEOTIDE SEQUENCE</scope>
</reference>
<dbReference type="Pfam" id="PF00069">
    <property type="entry name" value="Pkinase"/>
    <property type="match status" value="1"/>
</dbReference>
<reference evidence="3" key="3">
    <citation type="submission" date="2015-06" db="UniProtKB">
        <authorList>
            <consortium name="EnsemblMetazoa"/>
        </authorList>
    </citation>
    <scope>IDENTIFICATION</scope>
</reference>
<evidence type="ECO:0000259" key="1">
    <source>
        <dbReference type="PROSITE" id="PS50011"/>
    </source>
</evidence>
<organism evidence="3 4">
    <name type="scientific">Helobdella robusta</name>
    <name type="common">Californian leech</name>
    <dbReference type="NCBI Taxonomy" id="6412"/>
    <lineage>
        <taxon>Eukaryota</taxon>
        <taxon>Metazoa</taxon>
        <taxon>Spiralia</taxon>
        <taxon>Lophotrochozoa</taxon>
        <taxon>Annelida</taxon>
        <taxon>Clitellata</taxon>
        <taxon>Hirudinea</taxon>
        <taxon>Rhynchobdellida</taxon>
        <taxon>Glossiphoniidae</taxon>
        <taxon>Helobdella</taxon>
    </lineage>
</organism>
<feature type="domain" description="Protein kinase" evidence="1">
    <location>
        <begin position="4"/>
        <end position="273"/>
    </location>
</feature>
<name>T1EEV5_HELRO</name>
<dbReference type="PANTHER" id="PTHR46240">
    <property type="entry name" value="SER/THR PROTEIN KINASE ULK4"/>
    <property type="match status" value="1"/>
</dbReference>
<evidence type="ECO:0000313" key="4">
    <source>
        <dbReference type="Proteomes" id="UP000015101"/>
    </source>
</evidence>
<dbReference type="Proteomes" id="UP000015101">
    <property type="component" value="Unassembled WGS sequence"/>
</dbReference>
<dbReference type="CTD" id="20195107"/>
<dbReference type="OrthoDB" id="24822at2759"/>
<dbReference type="InterPro" id="IPR000719">
    <property type="entry name" value="Prot_kinase_dom"/>
</dbReference>
<evidence type="ECO:0000313" key="3">
    <source>
        <dbReference type="EnsemblMetazoa" id="HelroP109648"/>
    </source>
</evidence>
<dbReference type="PANTHER" id="PTHR46240:SF1">
    <property type="entry name" value="SERINE_THREONINE-PROTEIN KINASE ULK4"/>
    <property type="match status" value="1"/>
</dbReference>
<dbReference type="GO" id="GO:0004672">
    <property type="term" value="F:protein kinase activity"/>
    <property type="evidence" value="ECO:0007669"/>
    <property type="project" value="InterPro"/>
</dbReference>
<reference evidence="2 4" key="2">
    <citation type="journal article" date="2013" name="Nature">
        <title>Insights into bilaterian evolution from three spiralian genomes.</title>
        <authorList>
            <person name="Simakov O."/>
            <person name="Marletaz F."/>
            <person name="Cho S.J."/>
            <person name="Edsinger-Gonzales E."/>
            <person name="Havlak P."/>
            <person name="Hellsten U."/>
            <person name="Kuo D.H."/>
            <person name="Larsson T."/>
            <person name="Lv J."/>
            <person name="Arendt D."/>
            <person name="Savage R."/>
            <person name="Osoegawa K."/>
            <person name="de Jong P."/>
            <person name="Grimwood J."/>
            <person name="Chapman J.A."/>
            <person name="Shapiro H."/>
            <person name="Aerts A."/>
            <person name="Otillar R.P."/>
            <person name="Terry A.Y."/>
            <person name="Boore J.L."/>
            <person name="Grigoriev I.V."/>
            <person name="Lindberg D.R."/>
            <person name="Seaver E.C."/>
            <person name="Weisblat D.A."/>
            <person name="Putnam N.H."/>
            <person name="Rokhsar D.S."/>
        </authorList>
    </citation>
    <scope>NUCLEOTIDE SEQUENCE</scope>
</reference>
<dbReference type="OMA" id="LEDEMPY"/>
<accession>T1EEV5</accession>
<dbReference type="SUPFAM" id="SSF56112">
    <property type="entry name" value="Protein kinase-like (PK-like)"/>
    <property type="match status" value="1"/>
</dbReference>
<dbReference type="AlphaFoldDB" id="T1EEV5"/>
<dbReference type="EnsemblMetazoa" id="HelroT109648">
    <property type="protein sequence ID" value="HelroP109648"/>
    <property type="gene ID" value="HelroG109648"/>
</dbReference>
<dbReference type="InParanoid" id="T1EEV5"/>
<dbReference type="PROSITE" id="PS50011">
    <property type="entry name" value="PROTEIN_KINASE_DOM"/>
    <property type="match status" value="1"/>
</dbReference>
<dbReference type="KEGG" id="hro:HELRODRAFT_109648"/>
<dbReference type="EMBL" id="KB095959">
    <property type="protein sequence ID" value="ESO09418.1"/>
    <property type="molecule type" value="Genomic_DNA"/>
</dbReference>
<keyword evidence="4" id="KW-1185">Reference proteome</keyword>
<dbReference type="HOGENOM" id="CLU_000288_63_0_1"/>
<dbReference type="eggNOG" id="KOG0597">
    <property type="taxonomic scope" value="Eukaryota"/>
</dbReference>
<proteinExistence type="predicted"/>
<dbReference type="GeneID" id="20195107"/>
<dbReference type="EMBL" id="AMQM01002958">
    <property type="status" value="NOT_ANNOTATED_CDS"/>
    <property type="molecule type" value="Genomic_DNA"/>
</dbReference>
<dbReference type="STRING" id="6412.T1EEV5"/>
<protein>
    <recommendedName>
        <fullName evidence="1">Protein kinase domain-containing protein</fullName>
    </recommendedName>
</protein>
<sequence length="273" mass="31271">MENFVLYNEIKKTEHSILYKGRRKGTITYLVIKCVDKCLGVYINNMARLMMSMKHENVVEFKEWYETSKHYWLIMELCTGDSLDMVIEQDKCLPESCVRDFAVNIAEGLHYIHSLGVIYADLQPSKIWLNSLGVLKLADFSLSKMEDESFEQVFNSFSTSGNLSRNTDNVYPDLPNYLSNYGNVKYLAPELLNGHQHSKGSDLWALGCIMYHMFSGHPPFTADTYKQLRKKILEDEMPYPQVSSMSSAAVPYLPPSSDAVDLMRGLLRKDEDA</sequence>
<gene>
    <name evidence="3" type="primary">20195107</name>
    <name evidence="2" type="ORF">HELRODRAFT_109648</name>
</gene>
<dbReference type="InterPro" id="IPR045906">
    <property type="entry name" value="ULK4"/>
</dbReference>
<dbReference type="InterPro" id="IPR011009">
    <property type="entry name" value="Kinase-like_dom_sf"/>
</dbReference>